<feature type="domain" description="AAA+ ATPase" evidence="4">
    <location>
        <begin position="163"/>
        <end position="286"/>
    </location>
</feature>
<protein>
    <submittedName>
        <fullName evidence="5">Type II secretion system protein E</fullName>
    </submittedName>
</protein>
<dbReference type="Proteomes" id="UP000315471">
    <property type="component" value="Unassembled WGS sequence"/>
</dbReference>
<gene>
    <name evidence="5" type="primary">epsE_3</name>
    <name evidence="5" type="ORF">Q31b_20220</name>
</gene>
<keyword evidence="6" id="KW-1185">Reference proteome</keyword>
<evidence type="ECO:0000256" key="1">
    <source>
        <dbReference type="ARBA" id="ARBA00006611"/>
    </source>
</evidence>
<dbReference type="InterPro" id="IPR001482">
    <property type="entry name" value="T2SS/T4SS_dom"/>
</dbReference>
<organism evidence="5 6">
    <name type="scientific">Novipirellula aureliae</name>
    <dbReference type="NCBI Taxonomy" id="2527966"/>
    <lineage>
        <taxon>Bacteria</taxon>
        <taxon>Pseudomonadati</taxon>
        <taxon>Planctomycetota</taxon>
        <taxon>Planctomycetia</taxon>
        <taxon>Pirellulales</taxon>
        <taxon>Pirellulaceae</taxon>
        <taxon>Novipirellula</taxon>
    </lineage>
</organism>
<comment type="caution">
    <text evidence="5">The sequence shown here is derived from an EMBL/GenBank/DDBJ whole genome shotgun (WGS) entry which is preliminary data.</text>
</comment>
<dbReference type="RefSeq" id="WP_146599495.1">
    <property type="nucleotide sequence ID" value="NZ_SJPY01000003.1"/>
</dbReference>
<evidence type="ECO:0000259" key="4">
    <source>
        <dbReference type="SMART" id="SM00382"/>
    </source>
</evidence>
<dbReference type="PANTHER" id="PTHR30258:SF2">
    <property type="entry name" value="COMG OPERON PROTEIN 1"/>
    <property type="match status" value="1"/>
</dbReference>
<accession>A0A5C6E2A2</accession>
<name>A0A5C6E2A2_9BACT</name>
<proteinExistence type="inferred from homology"/>
<evidence type="ECO:0000256" key="3">
    <source>
        <dbReference type="ARBA" id="ARBA00022840"/>
    </source>
</evidence>
<dbReference type="CDD" id="cd01129">
    <property type="entry name" value="PulE-GspE-like"/>
    <property type="match status" value="1"/>
</dbReference>
<dbReference type="SUPFAM" id="SSF52540">
    <property type="entry name" value="P-loop containing nucleoside triphosphate hydrolases"/>
    <property type="match status" value="1"/>
</dbReference>
<dbReference type="SMART" id="SM00382">
    <property type="entry name" value="AAA"/>
    <property type="match status" value="1"/>
</dbReference>
<keyword evidence="3" id="KW-0067">ATP-binding</keyword>
<dbReference type="InterPro" id="IPR003593">
    <property type="entry name" value="AAA+_ATPase"/>
</dbReference>
<evidence type="ECO:0000313" key="6">
    <source>
        <dbReference type="Proteomes" id="UP000315471"/>
    </source>
</evidence>
<dbReference type="GO" id="GO:0005886">
    <property type="term" value="C:plasma membrane"/>
    <property type="evidence" value="ECO:0007669"/>
    <property type="project" value="TreeGrafter"/>
</dbReference>
<dbReference type="GO" id="GO:0016887">
    <property type="term" value="F:ATP hydrolysis activity"/>
    <property type="evidence" value="ECO:0007669"/>
    <property type="project" value="TreeGrafter"/>
</dbReference>
<evidence type="ECO:0000256" key="2">
    <source>
        <dbReference type="ARBA" id="ARBA00022741"/>
    </source>
</evidence>
<dbReference type="GO" id="GO:0005524">
    <property type="term" value="F:ATP binding"/>
    <property type="evidence" value="ECO:0007669"/>
    <property type="project" value="UniProtKB-KW"/>
</dbReference>
<evidence type="ECO:0000313" key="5">
    <source>
        <dbReference type="EMBL" id="TWU42988.1"/>
    </source>
</evidence>
<comment type="similarity">
    <text evidence="1">Belongs to the GSP E family.</text>
</comment>
<keyword evidence="2" id="KW-0547">Nucleotide-binding</keyword>
<dbReference type="Pfam" id="PF00437">
    <property type="entry name" value="T2SSE"/>
    <property type="match status" value="1"/>
</dbReference>
<dbReference type="EMBL" id="SJPY01000003">
    <property type="protein sequence ID" value="TWU42988.1"/>
    <property type="molecule type" value="Genomic_DNA"/>
</dbReference>
<dbReference type="PANTHER" id="PTHR30258">
    <property type="entry name" value="TYPE II SECRETION SYSTEM PROTEIN GSPE-RELATED"/>
    <property type="match status" value="1"/>
</dbReference>
<dbReference type="Gene3D" id="3.40.50.300">
    <property type="entry name" value="P-loop containing nucleotide triphosphate hydrolases"/>
    <property type="match status" value="1"/>
</dbReference>
<reference evidence="5 6" key="1">
    <citation type="submission" date="2019-02" db="EMBL/GenBank/DDBJ databases">
        <title>Deep-cultivation of Planctomycetes and their phenomic and genomic characterization uncovers novel biology.</title>
        <authorList>
            <person name="Wiegand S."/>
            <person name="Jogler M."/>
            <person name="Boedeker C."/>
            <person name="Pinto D."/>
            <person name="Vollmers J."/>
            <person name="Rivas-Marin E."/>
            <person name="Kohn T."/>
            <person name="Peeters S.H."/>
            <person name="Heuer A."/>
            <person name="Rast P."/>
            <person name="Oberbeckmann S."/>
            <person name="Bunk B."/>
            <person name="Jeske O."/>
            <person name="Meyerdierks A."/>
            <person name="Storesund J.E."/>
            <person name="Kallscheuer N."/>
            <person name="Luecker S."/>
            <person name="Lage O.M."/>
            <person name="Pohl T."/>
            <person name="Merkel B.J."/>
            <person name="Hornburger P."/>
            <person name="Mueller R.-W."/>
            <person name="Bruemmer F."/>
            <person name="Labrenz M."/>
            <person name="Spormann A.M."/>
            <person name="Op Den Camp H."/>
            <person name="Overmann J."/>
            <person name="Amann R."/>
            <person name="Jetten M.S.M."/>
            <person name="Mascher T."/>
            <person name="Medema M.H."/>
            <person name="Devos D.P."/>
            <person name="Kaster A.-K."/>
            <person name="Ovreas L."/>
            <person name="Rohde M."/>
            <person name="Galperin M.Y."/>
            <person name="Jogler C."/>
        </authorList>
    </citation>
    <scope>NUCLEOTIDE SEQUENCE [LARGE SCALE GENOMIC DNA]</scope>
    <source>
        <strain evidence="5 6">Q31b</strain>
    </source>
</reference>
<dbReference type="AlphaFoldDB" id="A0A5C6E2A2"/>
<dbReference type="Gene3D" id="3.30.450.90">
    <property type="match status" value="1"/>
</dbReference>
<dbReference type="InterPro" id="IPR027417">
    <property type="entry name" value="P-loop_NTPase"/>
</dbReference>
<dbReference type="OrthoDB" id="244550at2"/>
<sequence length="413" mass="44520">MLINRFADLDPETSDFAVKVVERLVPYAIEAQASDIHLQPRGDVGWEVLFRIDGVLAVVDTIKASRLSDPVARLMVLASLPTYRSSQPMEGRLNWPTAASSQGASSKGALDPSISMRLGVFPTVHGPRAVIRLLRQNDRYDRVESLGMSDFITAELVRLSQQTDGAILISGPTGSGKTTTLYAMLREIAASNVRRSVLTIEDPIESIIDSISQSELDPSGGMTLASALRSAVRQDSEVLLVSEIRDPETAEAVIQASMTGHLVFSTLHASDVASTLRRFVQFGTPTFALRSGLTAVLSQRLLRRRCTHCRGVDGGLHSEQTKCGECLGSRYQGRIAIACCHRFDGSDPAGEAMADALEAGGSVAKMQAASKEAGATSLREVADELVQKGITDQAEVYRVLGRCDFQPSQSDSR</sequence>